<keyword evidence="3" id="KW-1185">Reference proteome</keyword>
<evidence type="ECO:0000313" key="2">
    <source>
        <dbReference type="EMBL" id="QTX09193.1"/>
    </source>
</evidence>
<dbReference type="RefSeq" id="WP_207252085.1">
    <property type="nucleotide sequence ID" value="NZ_JAFMPM010000008.1"/>
</dbReference>
<organism evidence="2">
    <name type="scientific">Thiothrix fructosivorans</name>
    <dbReference type="NCBI Taxonomy" id="111770"/>
    <lineage>
        <taxon>Bacteria</taxon>
        <taxon>Pseudomonadati</taxon>
        <taxon>Pseudomonadota</taxon>
        <taxon>Gammaproteobacteria</taxon>
        <taxon>Thiotrichales</taxon>
        <taxon>Thiotrichaceae</taxon>
        <taxon>Thiothrix</taxon>
    </lineage>
</organism>
<evidence type="ECO:0000313" key="3">
    <source>
        <dbReference type="Proteomes" id="UP000664466"/>
    </source>
</evidence>
<dbReference type="Proteomes" id="UP000664466">
    <property type="component" value="Unassembled WGS sequence"/>
</dbReference>
<dbReference type="EMBL" id="CP072748">
    <property type="protein sequence ID" value="QTX09193.1"/>
    <property type="molecule type" value="Genomic_DNA"/>
</dbReference>
<accession>A0A8B0SB89</accession>
<name>A0A8B0SB89_9GAMM</name>
<proteinExistence type="predicted"/>
<dbReference type="AlphaFoldDB" id="A0A8B0SB89"/>
<evidence type="ECO:0000313" key="1">
    <source>
        <dbReference type="EMBL" id="MBO0614348.1"/>
    </source>
</evidence>
<reference evidence="1 3" key="1">
    <citation type="submission" date="2021-03" db="EMBL/GenBank/DDBJ databases">
        <title>Draft genome and methylome analysis of Thiotrix fructosivoruns ATCC 49748.</title>
        <authorList>
            <person name="Fomenkov A."/>
            <person name="Grabovich M.Y."/>
            <person name="Roberts R.J."/>
        </authorList>
    </citation>
    <scope>NUCLEOTIDE SEQUENCE [LARGE SCALE GENOMIC DNA]</scope>
    <source>
        <strain evidence="1 3">ATCC 49748</strain>
    </source>
</reference>
<protein>
    <recommendedName>
        <fullName evidence="4">Rpn family recombination-promoting nuclease/putative transposase</fullName>
    </recommendedName>
</protein>
<dbReference type="EMBL" id="JAFMPM010000008">
    <property type="protein sequence ID" value="MBO0614348.1"/>
    <property type="molecule type" value="Genomic_DNA"/>
</dbReference>
<gene>
    <name evidence="2" type="ORF">J1836_011090</name>
    <name evidence="1" type="ORF">J1836_15705</name>
</gene>
<sequence>MQAVASLRYGVIFKKAFSQPDIFTAFVKDILGIELVIDHVETEKSFSNPIGSVNNYFDLFAEDKVNRIIVDIQHRRYPDHYQRFLHYHCAALLEQAVHAKDYRPALAVYTIVVLTSGDKYARDMVMIDFDPKDRHGVGLGEIPHKIVYICPKYLNDETPETWREWLLAINDSLDEEVDESAYHNGNVQKVLQTIRKDTLTPRDHARMKDEYSEEELRKEEREKALQEGMEKGMEKGEHQKALGIAANLLDLLDDHTIAQKTGLSLEQVAQLREKR</sequence>
<evidence type="ECO:0008006" key="4">
    <source>
        <dbReference type="Google" id="ProtNLM"/>
    </source>
</evidence>
<reference evidence="2" key="2">
    <citation type="submission" date="2021-04" db="EMBL/GenBank/DDBJ databases">
        <title>Complete Genome and methylome analysis of Thiothrix fructosivorans ATCC 49748.</title>
        <authorList>
            <person name="Fomenkov A."/>
            <person name="Sun L."/>
            <person name="Vincze T."/>
            <person name="Grabovich M.Y."/>
            <person name="Roberts R.J."/>
        </authorList>
    </citation>
    <scope>NUCLEOTIDE SEQUENCE</scope>
    <source>
        <strain evidence="2">ATCC 49748</strain>
    </source>
</reference>